<dbReference type="InterPro" id="IPR020115">
    <property type="entry name" value="Fin"/>
</dbReference>
<proteinExistence type="predicted"/>
<comment type="caution">
    <text evidence="1">The sequence shown here is derived from an EMBL/GenBank/DDBJ whole genome shotgun (WGS) entry which is preliminary data.</text>
</comment>
<protein>
    <recommendedName>
        <fullName evidence="3">DUF2757 family protein</fullName>
    </recommendedName>
</protein>
<accession>A0ABS4IHD8</accession>
<dbReference type="RefSeq" id="WP_209463494.1">
    <property type="nucleotide sequence ID" value="NZ_CP110224.1"/>
</dbReference>
<reference evidence="1 2" key="1">
    <citation type="submission" date="2021-03" db="EMBL/GenBank/DDBJ databases">
        <title>Genomic Encyclopedia of Type Strains, Phase IV (KMG-IV): sequencing the most valuable type-strain genomes for metagenomic binning, comparative biology and taxonomic classification.</title>
        <authorList>
            <person name="Goeker M."/>
        </authorList>
    </citation>
    <scope>NUCLEOTIDE SEQUENCE [LARGE SCALE GENOMIC DNA]</scope>
    <source>
        <strain evidence="1 2">DSM 25609</strain>
    </source>
</reference>
<evidence type="ECO:0000313" key="2">
    <source>
        <dbReference type="Proteomes" id="UP001519345"/>
    </source>
</evidence>
<dbReference type="Pfam" id="PF10955">
    <property type="entry name" value="Fin"/>
    <property type="match status" value="1"/>
</dbReference>
<evidence type="ECO:0008006" key="3">
    <source>
        <dbReference type="Google" id="ProtNLM"/>
    </source>
</evidence>
<evidence type="ECO:0000313" key="1">
    <source>
        <dbReference type="EMBL" id="MBP1970357.1"/>
    </source>
</evidence>
<dbReference type="EMBL" id="JAGGKX010000012">
    <property type="protein sequence ID" value="MBP1970357.1"/>
    <property type="molecule type" value="Genomic_DNA"/>
</dbReference>
<keyword evidence="2" id="KW-1185">Reference proteome</keyword>
<sequence length="76" mass="8787">MAIVYTCRHCGHVIGKLEQKMVDTSLLGFDQLSTKEKIDMIEYKDNGDVQIKAICEDCEDTLGHHPQYHELDFFIQ</sequence>
<name>A0ABS4IHD8_9BACI</name>
<dbReference type="Proteomes" id="UP001519345">
    <property type="component" value="Unassembled WGS sequence"/>
</dbReference>
<organism evidence="1 2">
    <name type="scientific">Virgibacillus natechei</name>
    <dbReference type="NCBI Taxonomy" id="1216297"/>
    <lineage>
        <taxon>Bacteria</taxon>
        <taxon>Bacillati</taxon>
        <taxon>Bacillota</taxon>
        <taxon>Bacilli</taxon>
        <taxon>Bacillales</taxon>
        <taxon>Bacillaceae</taxon>
        <taxon>Virgibacillus</taxon>
    </lineage>
</organism>
<gene>
    <name evidence="1" type="ORF">J2Z83_002475</name>
</gene>